<dbReference type="PANTHER" id="PTHR45586">
    <property type="entry name" value="TPR REPEAT-CONTAINING PROTEIN PA4667"/>
    <property type="match status" value="1"/>
</dbReference>
<dbReference type="PANTHER" id="PTHR45586:SF1">
    <property type="entry name" value="LIPOPOLYSACCHARIDE ASSEMBLY PROTEIN B"/>
    <property type="match status" value="1"/>
</dbReference>
<dbReference type="Gene3D" id="1.25.40.10">
    <property type="entry name" value="Tetratricopeptide repeat domain"/>
    <property type="match status" value="4"/>
</dbReference>
<evidence type="ECO:0000256" key="3">
    <source>
        <dbReference type="PROSITE-ProRule" id="PRU00339"/>
    </source>
</evidence>
<dbReference type="InterPro" id="IPR019734">
    <property type="entry name" value="TPR_rpt"/>
</dbReference>
<organism evidence="4 5">
    <name type="scientific">candidate division TA06 bacterium</name>
    <dbReference type="NCBI Taxonomy" id="2250710"/>
    <lineage>
        <taxon>Bacteria</taxon>
        <taxon>Bacteria division TA06</taxon>
    </lineage>
</organism>
<evidence type="ECO:0000313" key="5">
    <source>
        <dbReference type="Proteomes" id="UP000282321"/>
    </source>
</evidence>
<keyword evidence="2 3" id="KW-0802">TPR repeat</keyword>
<dbReference type="InterPro" id="IPR011990">
    <property type="entry name" value="TPR-like_helical_dom_sf"/>
</dbReference>
<dbReference type="InterPro" id="IPR051012">
    <property type="entry name" value="CellSynth/LPSAsmb/PSIAsmb"/>
</dbReference>
<reference evidence="4 5" key="1">
    <citation type="submission" date="2018-06" db="EMBL/GenBank/DDBJ databases">
        <title>Extensive metabolic versatility and redundancy in microbially diverse, dynamic hydrothermal sediments.</title>
        <authorList>
            <person name="Dombrowski N."/>
            <person name="Teske A."/>
            <person name="Baker B.J."/>
        </authorList>
    </citation>
    <scope>NUCLEOTIDE SEQUENCE [LARGE SCALE GENOMIC DNA]</scope>
    <source>
        <strain evidence="4">B35_G9</strain>
    </source>
</reference>
<dbReference type="Pfam" id="PF13174">
    <property type="entry name" value="TPR_6"/>
    <property type="match status" value="2"/>
</dbReference>
<proteinExistence type="predicted"/>
<accession>A0A660S6J1</accession>
<feature type="non-terminal residue" evidence="4">
    <location>
        <position position="704"/>
    </location>
</feature>
<dbReference type="SUPFAM" id="SSF48452">
    <property type="entry name" value="TPR-like"/>
    <property type="match status" value="3"/>
</dbReference>
<evidence type="ECO:0008006" key="6">
    <source>
        <dbReference type="Google" id="ProtNLM"/>
    </source>
</evidence>
<protein>
    <recommendedName>
        <fullName evidence="6">Outer membrane lipoprotein BamD-like domain-containing protein</fullName>
    </recommendedName>
</protein>
<sequence length="704" mass="83609">MKRFFPIVISILITFSLLSASEREFGKMLNKSAEMISLGDYNQAAHGLKRLIHISTDKNILMSSYFLLGYVEYRKENYDSSISNFRFSLKYAFDETNRSVIYLWIAKSFYQINLLDSSEIYFSKIKNNLPIKGLYSETYFYESLLKFKEAKVDSALSILSKIFYRSPPKWILNNLYYAYAYLTHFKYPRPVTNRIIDSLLEIDKTKKIYMLKGYFEIEDSSFTEAESSLKESLKNKNCQFAKYTYTLLLWDLIYQNKFSEVTKLYNDTLDIPEYNESILFLYGYSLEKIRNYSKAINVFNNLIELYPQSRYVPYALFFKGLSLININSYKPALNLFENFESVYPKYHNLYYYSRYYHAYTLYNLGQYNDALKIFESITEKTSDFKEKDRTYYMIAKCYQNLKLYKDAIVYFKVILDSFPNSPNIDYAKYNIATLNYMMKKYRTALKQFESLSMGNKLPKNINENIYFYIEKCHFKLGKYKNIIEMAIAFVRKYPHMDKSRELISEIDLYYRNRGNIKQLINFYSYMVDSTSQLSDKSYYIKTLAEIYADIGYYESSLNYYNKLEFKTFDDNLKIADLLIKLKRYNNAIQILRKMLADYPSSQYYNKILFNISRCYSGIGEYQESENILNKIAVSYDSLKIDTFYVNTIISLSDLYAKNGKITDAESLLSNTAEKVRIMKYMLYIKLADLYYSEDKYDEAIKAAK</sequence>
<dbReference type="Proteomes" id="UP000282321">
    <property type="component" value="Unassembled WGS sequence"/>
</dbReference>
<dbReference type="AlphaFoldDB" id="A0A660S6J1"/>
<evidence type="ECO:0000256" key="1">
    <source>
        <dbReference type="ARBA" id="ARBA00022737"/>
    </source>
</evidence>
<dbReference type="EMBL" id="QNBC01000099">
    <property type="protein sequence ID" value="RKX65283.1"/>
    <property type="molecule type" value="Genomic_DNA"/>
</dbReference>
<name>A0A660S6J1_UNCT6</name>
<evidence type="ECO:0000256" key="2">
    <source>
        <dbReference type="ARBA" id="ARBA00022803"/>
    </source>
</evidence>
<feature type="repeat" description="TPR" evidence="3">
    <location>
        <begin position="276"/>
        <end position="309"/>
    </location>
</feature>
<dbReference type="Pfam" id="PF12895">
    <property type="entry name" value="ANAPC3"/>
    <property type="match status" value="1"/>
</dbReference>
<dbReference type="SMART" id="SM00028">
    <property type="entry name" value="TPR"/>
    <property type="match status" value="5"/>
</dbReference>
<evidence type="ECO:0000313" key="4">
    <source>
        <dbReference type="EMBL" id="RKX65283.1"/>
    </source>
</evidence>
<comment type="caution">
    <text evidence="4">The sequence shown here is derived from an EMBL/GenBank/DDBJ whole genome shotgun (WGS) entry which is preliminary data.</text>
</comment>
<keyword evidence="1" id="KW-0677">Repeat</keyword>
<gene>
    <name evidence="4" type="ORF">DRP44_06690</name>
</gene>
<dbReference type="PROSITE" id="PS50005">
    <property type="entry name" value="TPR"/>
    <property type="match status" value="1"/>
</dbReference>